<reference evidence="2" key="1">
    <citation type="submission" date="2022-10" db="EMBL/GenBank/DDBJ databases">
        <title>Characterization and whole genome sequencing of a new Roseateles species, isolated from fresh water.</title>
        <authorList>
            <person name="Guliayeva D.Y."/>
            <person name="Akhremchuk A.E."/>
            <person name="Sikolenko M.A."/>
            <person name="Valentovich L.N."/>
            <person name="Sidarenka A.V."/>
        </authorList>
    </citation>
    <scope>NUCLEOTIDE SEQUENCE</scope>
    <source>
        <strain evidence="2">BIM B-1768</strain>
    </source>
</reference>
<dbReference type="Proteomes" id="UP001064933">
    <property type="component" value="Chromosome"/>
</dbReference>
<evidence type="ECO:0000313" key="3">
    <source>
        <dbReference type="Proteomes" id="UP001064933"/>
    </source>
</evidence>
<dbReference type="EMBL" id="CP104562">
    <property type="protein sequence ID" value="UXH78766.1"/>
    <property type="molecule type" value="Genomic_DNA"/>
</dbReference>
<feature type="compositionally biased region" description="Low complexity" evidence="1">
    <location>
        <begin position="388"/>
        <end position="406"/>
    </location>
</feature>
<feature type="compositionally biased region" description="Acidic residues" evidence="1">
    <location>
        <begin position="374"/>
        <end position="385"/>
    </location>
</feature>
<sequence length="413" mass="44379">MLALHGWLIDRLRPAALRPITAVTGSSVEVRWTDARALSVSLTRPDAPPQPSQRSQPLQPLPPLQKAEDALNAKAEVPRSAAPATRTVAATDAPLAIHPPPLATAIEPDVSPRRPGFPSTISSRSAASAPASASEAEAGAEAASGSTTTSIAASNLQPPLTGSGTLHFRFVYDGVDGHATLHWQLDEDRYRLTLTRRAGSRELPQWHSEGQLGPHGLMPSTHRVTQSGRSRESMQFMREPDSDRAMLVIGARRHELPPGTQDRLSWWLQLSAMAAANADLRTGQVLRIPVAGAQGVHDWDFVVTERQGDHWQLVRDLPRQSGRPALQWIVGLDGAHNFLLTDLAFRVDGDGQWTLHSEPTAPPPPRPRPRSATDDAEVTGEPDDIDAGHAGDASDSIDAIDATDAIGRSDGLH</sequence>
<accession>A0ABY6B022</accession>
<feature type="region of interest" description="Disordered" evidence="1">
    <location>
        <begin position="42"/>
        <end position="62"/>
    </location>
</feature>
<organism evidence="2 3">
    <name type="scientific">Roseateles amylovorans</name>
    <dbReference type="NCBI Taxonomy" id="2978473"/>
    <lineage>
        <taxon>Bacteria</taxon>
        <taxon>Pseudomonadati</taxon>
        <taxon>Pseudomonadota</taxon>
        <taxon>Betaproteobacteria</taxon>
        <taxon>Burkholderiales</taxon>
        <taxon>Sphaerotilaceae</taxon>
        <taxon>Roseateles</taxon>
    </lineage>
</organism>
<dbReference type="RefSeq" id="WP_261758597.1">
    <property type="nucleotide sequence ID" value="NZ_CP104562.2"/>
</dbReference>
<feature type="region of interest" description="Disordered" evidence="1">
    <location>
        <begin position="353"/>
        <end position="413"/>
    </location>
</feature>
<keyword evidence="3" id="KW-1185">Reference proteome</keyword>
<feature type="region of interest" description="Disordered" evidence="1">
    <location>
        <begin position="206"/>
        <end position="237"/>
    </location>
</feature>
<gene>
    <name evidence="2" type="ORF">N4261_02150</name>
</gene>
<evidence type="ECO:0000313" key="2">
    <source>
        <dbReference type="EMBL" id="UXH78766.1"/>
    </source>
</evidence>
<protein>
    <submittedName>
        <fullName evidence="2">DUF3108 domain-containing protein</fullName>
    </submittedName>
</protein>
<name>A0ABY6B022_9BURK</name>
<feature type="region of interest" description="Disordered" evidence="1">
    <location>
        <begin position="91"/>
        <end position="145"/>
    </location>
</feature>
<proteinExistence type="predicted"/>
<feature type="compositionally biased region" description="Low complexity" evidence="1">
    <location>
        <begin position="118"/>
        <end position="145"/>
    </location>
</feature>
<evidence type="ECO:0000256" key="1">
    <source>
        <dbReference type="SAM" id="MobiDB-lite"/>
    </source>
</evidence>